<reference evidence="1" key="1">
    <citation type="journal article" date="2021" name="Proc. Natl. Acad. Sci. U.S.A.">
        <title>A Catalog of Tens of Thousands of Viruses from Human Metagenomes Reveals Hidden Associations with Chronic Diseases.</title>
        <authorList>
            <person name="Tisza M.J."/>
            <person name="Buck C.B."/>
        </authorList>
    </citation>
    <scope>NUCLEOTIDE SEQUENCE</scope>
    <source>
        <strain evidence="1">CtFSL3</strain>
    </source>
</reference>
<dbReference type="SUPFAM" id="SSF88659">
    <property type="entry name" value="Sigma3 and sigma4 domains of RNA polymerase sigma factors"/>
    <property type="match status" value="1"/>
</dbReference>
<protein>
    <submittedName>
        <fullName evidence="1">RNA polymerase sigma factor</fullName>
    </submittedName>
</protein>
<dbReference type="Gene3D" id="1.20.140.160">
    <property type="match status" value="1"/>
</dbReference>
<dbReference type="EMBL" id="BK015393">
    <property type="protein sequence ID" value="DAE04689.1"/>
    <property type="molecule type" value="Genomic_DNA"/>
</dbReference>
<accession>A0A8S5PE91</accession>
<organism evidence="1">
    <name type="scientific">Siphoviridae sp. ctFSL3</name>
    <dbReference type="NCBI Taxonomy" id="2825404"/>
    <lineage>
        <taxon>Viruses</taxon>
        <taxon>Duplodnaviria</taxon>
        <taxon>Heunggongvirae</taxon>
        <taxon>Uroviricota</taxon>
        <taxon>Caudoviricetes</taxon>
    </lineage>
</organism>
<name>A0A8S5PE91_9CAUD</name>
<sequence>MSNKENQSKKVKVNGKWIEVSEEVYRVYMREEWRETQREYRAKKCRNADGTVCRKDCKTCPHYLEGNGLLGATLSLDAFVTEDGTPIEFEDKRVDVELEVARNILKEAFKKAKQSLTDRERLILEYFMDERSDAEIGAALHITKSGAREARYKLFVKLKALLSDFADYFKK</sequence>
<proteinExistence type="predicted"/>
<evidence type="ECO:0000313" key="1">
    <source>
        <dbReference type="EMBL" id="DAE04689.1"/>
    </source>
</evidence>
<dbReference type="InterPro" id="IPR013324">
    <property type="entry name" value="RNA_pol_sigma_r3/r4-like"/>
</dbReference>